<sequence length="260" mass="28424">MGQRFGLRLSVADRDTPQTRPFEENWQNRASYERAAMVGEGLLTARRDGVWELSPSGMSAAIAVQALATVDAVGTTPEVLDAEVLADEAAGRVARRQVITTAAERTAIETHAVEVVSEHFKGLGYRVDDVGDHESYDLDVRRPGERISVEVKGTTTEGGAVVLTKNEVEFHRAHYPNNALAIVHNISLDRSVSPPVASGGRLELVRPWRIEDDALTALSYQYETGLARNVRTHRMPRGVLFATSRSHAREPSCHAHPGVA</sequence>
<feature type="domain" description="Protein NO VEIN C-terminal" evidence="2">
    <location>
        <begin position="109"/>
        <end position="187"/>
    </location>
</feature>
<evidence type="ECO:0000256" key="1">
    <source>
        <dbReference type="SAM" id="MobiDB-lite"/>
    </source>
</evidence>
<protein>
    <submittedName>
        <fullName evidence="3">Protein NO VEIN domain-containing protein</fullName>
    </submittedName>
</protein>
<feature type="region of interest" description="Disordered" evidence="1">
    <location>
        <begin position="1"/>
        <end position="20"/>
    </location>
</feature>
<comment type="caution">
    <text evidence="3">The sequence shown here is derived from an EMBL/GenBank/DDBJ whole genome shotgun (WGS) entry which is preliminary data.</text>
</comment>
<dbReference type="Proteomes" id="UP001602245">
    <property type="component" value="Unassembled WGS sequence"/>
</dbReference>
<dbReference type="EMBL" id="JBIAZU010000004">
    <property type="protein sequence ID" value="MFF5292792.1"/>
    <property type="molecule type" value="Genomic_DNA"/>
</dbReference>
<evidence type="ECO:0000313" key="3">
    <source>
        <dbReference type="EMBL" id="MFF5292792.1"/>
    </source>
</evidence>
<name>A0ABW6WHM0_9ACTN</name>
<dbReference type="Pfam" id="PF13020">
    <property type="entry name" value="NOV_C"/>
    <property type="match status" value="1"/>
</dbReference>
<gene>
    <name evidence="3" type="ORF">ACFY35_25395</name>
</gene>
<proteinExistence type="predicted"/>
<organism evidence="3 4">
    <name type="scientific">Paractinoplanes globisporus</name>
    <dbReference type="NCBI Taxonomy" id="113565"/>
    <lineage>
        <taxon>Bacteria</taxon>
        <taxon>Bacillati</taxon>
        <taxon>Actinomycetota</taxon>
        <taxon>Actinomycetes</taxon>
        <taxon>Micromonosporales</taxon>
        <taxon>Micromonosporaceae</taxon>
        <taxon>Paractinoplanes</taxon>
    </lineage>
</organism>
<evidence type="ECO:0000313" key="4">
    <source>
        <dbReference type="Proteomes" id="UP001602245"/>
    </source>
</evidence>
<dbReference type="InterPro" id="IPR024975">
    <property type="entry name" value="NOV_C"/>
</dbReference>
<reference evidence="3 4" key="1">
    <citation type="submission" date="2024-10" db="EMBL/GenBank/DDBJ databases">
        <title>The Natural Products Discovery Center: Release of the First 8490 Sequenced Strains for Exploring Actinobacteria Biosynthetic Diversity.</title>
        <authorList>
            <person name="Kalkreuter E."/>
            <person name="Kautsar S.A."/>
            <person name="Yang D."/>
            <person name="Bader C.D."/>
            <person name="Teijaro C.N."/>
            <person name="Fluegel L."/>
            <person name="Davis C.M."/>
            <person name="Simpson J.R."/>
            <person name="Lauterbach L."/>
            <person name="Steele A.D."/>
            <person name="Gui C."/>
            <person name="Meng S."/>
            <person name="Li G."/>
            <person name="Viehrig K."/>
            <person name="Ye F."/>
            <person name="Su P."/>
            <person name="Kiefer A.F."/>
            <person name="Nichols A."/>
            <person name="Cepeda A.J."/>
            <person name="Yan W."/>
            <person name="Fan B."/>
            <person name="Jiang Y."/>
            <person name="Adhikari A."/>
            <person name="Zheng C.-J."/>
            <person name="Schuster L."/>
            <person name="Cowan T.M."/>
            <person name="Smanski M.J."/>
            <person name="Chevrette M.G."/>
            <person name="De Carvalho L.P.S."/>
            <person name="Shen B."/>
        </authorList>
    </citation>
    <scope>NUCLEOTIDE SEQUENCE [LARGE SCALE GENOMIC DNA]</scope>
    <source>
        <strain evidence="3 4">NPDC000087</strain>
    </source>
</reference>
<evidence type="ECO:0000259" key="2">
    <source>
        <dbReference type="Pfam" id="PF13020"/>
    </source>
</evidence>
<accession>A0ABW6WHM0</accession>
<dbReference type="RefSeq" id="WP_245577498.1">
    <property type="nucleotide sequence ID" value="NZ_JBIAZU010000004.1"/>
</dbReference>
<keyword evidence="4" id="KW-1185">Reference proteome</keyword>
<feature type="compositionally biased region" description="Basic and acidic residues" evidence="1">
    <location>
        <begin position="11"/>
        <end position="20"/>
    </location>
</feature>